<dbReference type="EMBL" id="CP024847">
    <property type="protein sequence ID" value="AUR51528.1"/>
    <property type="molecule type" value="Genomic_DNA"/>
</dbReference>
<name>A0A2I7N510_9NEIS</name>
<dbReference type="GO" id="GO:0008360">
    <property type="term" value="P:regulation of cell shape"/>
    <property type="evidence" value="ECO:0007669"/>
    <property type="project" value="UniProtKB-KW"/>
</dbReference>
<dbReference type="PIRSF" id="PIRSF038471">
    <property type="entry name" value="MreC"/>
    <property type="match status" value="1"/>
</dbReference>
<keyword evidence="3" id="KW-0133">Cell shape</keyword>
<evidence type="ECO:0000313" key="6">
    <source>
        <dbReference type="EMBL" id="AUR51528.1"/>
    </source>
</evidence>
<sequence length="261" mass="29380">MRRFKIWLILLSVGLIAIDKFSPISRIRDSIAVFLEKNTSLLLYRIQSYPQLVVLKVQQQQALASQNVQLKKQVEEYSLLLKQSRNQVKDVKLLNDLSQKGIYEDFSPVIAKAVLDVNFFVNNQLLIDQGENKNIQIGYAVVNKDGVIGQVSTVNPNSSQISLITNPEYKIYVEHSVSKSKMLAQGAGNNTIIVKYIDKNDKIKVGDILETTGLDDVYPAQIPVARVVRVFYENNGFNSAVCVPVVDFRQLQYVSVLKSDS</sequence>
<comment type="similarity">
    <text evidence="1">Belongs to the MreC family.</text>
</comment>
<dbReference type="PANTHER" id="PTHR34138">
    <property type="entry name" value="CELL SHAPE-DETERMINING PROTEIN MREC"/>
    <property type="match status" value="1"/>
</dbReference>
<dbReference type="PANTHER" id="PTHR34138:SF1">
    <property type="entry name" value="CELL SHAPE-DETERMINING PROTEIN MREC"/>
    <property type="match status" value="1"/>
</dbReference>
<proteinExistence type="inferred from homology"/>
<dbReference type="Gene3D" id="2.40.10.340">
    <property type="entry name" value="Rod shape-determining protein MreC, domain 1"/>
    <property type="match status" value="1"/>
</dbReference>
<gene>
    <name evidence="6" type="ORF">CUN60_04230</name>
</gene>
<dbReference type="Pfam" id="PF04085">
    <property type="entry name" value="MreC"/>
    <property type="match status" value="1"/>
</dbReference>
<dbReference type="AlphaFoldDB" id="A0A2I7N510"/>
<reference evidence="7" key="1">
    <citation type="submission" date="2017-11" db="EMBL/GenBank/DDBJ databases">
        <authorList>
            <person name="Chan K.G."/>
            <person name="Lee L.S."/>
        </authorList>
    </citation>
    <scope>NUCLEOTIDE SEQUENCE [LARGE SCALE GENOMIC DNA]</scope>
    <source>
        <strain evidence="7">DSM 100970</strain>
    </source>
</reference>
<evidence type="ECO:0000313" key="7">
    <source>
        <dbReference type="Proteomes" id="UP000236655"/>
    </source>
</evidence>
<protein>
    <recommendedName>
        <fullName evidence="2">Cell shape-determining protein MreC</fullName>
    </recommendedName>
    <alternativeName>
        <fullName evidence="4">Cell shape protein MreC</fullName>
    </alternativeName>
</protein>
<dbReference type="InterPro" id="IPR042177">
    <property type="entry name" value="Cell/Rod_1"/>
</dbReference>
<feature type="domain" description="Rod shape-determining protein MreC beta-barrel core" evidence="5">
    <location>
        <begin position="122"/>
        <end position="258"/>
    </location>
</feature>
<dbReference type="KEGG" id="nba:CUN60_04230"/>
<evidence type="ECO:0000256" key="1">
    <source>
        <dbReference type="ARBA" id="ARBA00009369"/>
    </source>
</evidence>
<accession>A0A2I7N510</accession>
<evidence type="ECO:0000256" key="4">
    <source>
        <dbReference type="ARBA" id="ARBA00032089"/>
    </source>
</evidence>
<dbReference type="GO" id="GO:0005886">
    <property type="term" value="C:plasma membrane"/>
    <property type="evidence" value="ECO:0007669"/>
    <property type="project" value="TreeGrafter"/>
</dbReference>
<dbReference type="InterPro" id="IPR055342">
    <property type="entry name" value="MreC_beta-barrel_core"/>
</dbReference>
<evidence type="ECO:0000259" key="5">
    <source>
        <dbReference type="Pfam" id="PF04085"/>
    </source>
</evidence>
<organism evidence="6 7">
    <name type="scientific">Aquella oligotrophica</name>
    <dbReference type="NCBI Taxonomy" id="2067065"/>
    <lineage>
        <taxon>Bacteria</taxon>
        <taxon>Pseudomonadati</taxon>
        <taxon>Pseudomonadota</taxon>
        <taxon>Betaproteobacteria</taxon>
        <taxon>Neisseriales</taxon>
        <taxon>Neisseriaceae</taxon>
        <taxon>Aquella</taxon>
    </lineage>
</organism>
<evidence type="ECO:0000256" key="3">
    <source>
        <dbReference type="ARBA" id="ARBA00022960"/>
    </source>
</evidence>
<dbReference type="Proteomes" id="UP000236655">
    <property type="component" value="Chromosome"/>
</dbReference>
<keyword evidence="7" id="KW-1185">Reference proteome</keyword>
<dbReference type="InterPro" id="IPR042175">
    <property type="entry name" value="Cell/Rod_MreC_2"/>
</dbReference>
<dbReference type="InterPro" id="IPR007221">
    <property type="entry name" value="MreC"/>
</dbReference>
<evidence type="ECO:0000256" key="2">
    <source>
        <dbReference type="ARBA" id="ARBA00013855"/>
    </source>
</evidence>
<dbReference type="Gene3D" id="2.40.10.350">
    <property type="entry name" value="Rod shape-determining protein MreC, domain 2"/>
    <property type="match status" value="1"/>
</dbReference>